<dbReference type="SUPFAM" id="SSF53659">
    <property type="entry name" value="Isocitrate/Isopropylmalate dehydrogenase-like"/>
    <property type="match status" value="1"/>
</dbReference>
<dbReference type="PANTHER" id="PTHR43356:SF3">
    <property type="entry name" value="PHOSPHATE ACETYLTRANSFERASE"/>
    <property type="match status" value="1"/>
</dbReference>
<evidence type="ECO:0000256" key="2">
    <source>
        <dbReference type="ARBA" id="ARBA00023315"/>
    </source>
</evidence>
<dbReference type="GO" id="GO:0008959">
    <property type="term" value="F:phosphate acetyltransferase activity"/>
    <property type="evidence" value="ECO:0007669"/>
    <property type="project" value="UniProtKB-EC"/>
</dbReference>
<proteinExistence type="predicted"/>
<dbReference type="Pfam" id="PF13500">
    <property type="entry name" value="AAA_26"/>
    <property type="match status" value="1"/>
</dbReference>
<dbReference type="InterPro" id="IPR002505">
    <property type="entry name" value="PTA_PTB"/>
</dbReference>
<dbReference type="InterPro" id="IPR042112">
    <property type="entry name" value="P_AcTrfase_dom2"/>
</dbReference>
<dbReference type="NCBIfam" id="NF004167">
    <property type="entry name" value="PRK05632.1"/>
    <property type="match status" value="1"/>
</dbReference>
<dbReference type="SUPFAM" id="SSF75138">
    <property type="entry name" value="HprK N-terminal domain-like"/>
    <property type="match status" value="1"/>
</dbReference>
<comment type="caution">
    <text evidence="6">The sequence shown here is derived from an EMBL/GenBank/DDBJ whole genome shotgun (WGS) entry which is preliminary data.</text>
</comment>
<dbReference type="Pfam" id="PF01515">
    <property type="entry name" value="PTA_PTB"/>
    <property type="match status" value="1"/>
</dbReference>
<dbReference type="InterPro" id="IPR042113">
    <property type="entry name" value="P_AcTrfase_dom1"/>
</dbReference>
<evidence type="ECO:0000256" key="1">
    <source>
        <dbReference type="ARBA" id="ARBA00022679"/>
    </source>
</evidence>
<dbReference type="Gene3D" id="3.40.50.10750">
    <property type="entry name" value="Isocitrate/Isopropylmalate dehydrogenase-like"/>
    <property type="match status" value="1"/>
</dbReference>
<organism evidence="6 7">
    <name type="scientific">Thermomonospora cellulosilytica</name>
    <dbReference type="NCBI Taxonomy" id="1411118"/>
    <lineage>
        <taxon>Bacteria</taxon>
        <taxon>Bacillati</taxon>
        <taxon>Actinomycetota</taxon>
        <taxon>Actinomycetes</taxon>
        <taxon>Streptosporangiales</taxon>
        <taxon>Thermomonosporaceae</taxon>
        <taxon>Thermomonospora</taxon>
    </lineage>
</organism>
<dbReference type="InterPro" id="IPR027417">
    <property type="entry name" value="P-loop_NTPase"/>
</dbReference>
<dbReference type="Gene3D" id="3.40.1390.20">
    <property type="entry name" value="HprK N-terminal domain-like"/>
    <property type="match status" value="1"/>
</dbReference>
<dbReference type="RefSeq" id="WP_119730808.1">
    <property type="nucleotide sequence ID" value="NZ_JACJII010000001.1"/>
</dbReference>
<dbReference type="EMBL" id="JACJII010000001">
    <property type="protein sequence ID" value="MBA9005089.1"/>
    <property type="molecule type" value="Genomic_DNA"/>
</dbReference>
<keyword evidence="7" id="KW-1185">Reference proteome</keyword>
<evidence type="ECO:0000259" key="4">
    <source>
        <dbReference type="Pfam" id="PF01515"/>
    </source>
</evidence>
<dbReference type="Gene3D" id="3.40.50.300">
    <property type="entry name" value="P-loop containing nucleotide triphosphate hydrolases"/>
    <property type="match status" value="1"/>
</dbReference>
<evidence type="ECO:0000256" key="3">
    <source>
        <dbReference type="ARBA" id="ARBA00049955"/>
    </source>
</evidence>
<dbReference type="Pfam" id="PF07085">
    <property type="entry name" value="DRTGG"/>
    <property type="match status" value="1"/>
</dbReference>
<reference evidence="6 7" key="1">
    <citation type="submission" date="2020-08" db="EMBL/GenBank/DDBJ databases">
        <title>Sequencing the genomes of 1000 actinobacteria strains.</title>
        <authorList>
            <person name="Klenk H.-P."/>
        </authorList>
    </citation>
    <scope>NUCLEOTIDE SEQUENCE [LARGE SCALE GENOMIC DNA]</scope>
    <source>
        <strain evidence="6 7">DSM 45823</strain>
    </source>
</reference>
<accession>A0A7W3N070</accession>
<dbReference type="SUPFAM" id="SSF52540">
    <property type="entry name" value="P-loop containing nucleoside triphosphate hydrolases"/>
    <property type="match status" value="1"/>
</dbReference>
<evidence type="ECO:0000259" key="5">
    <source>
        <dbReference type="Pfam" id="PF07085"/>
    </source>
</evidence>
<dbReference type="PANTHER" id="PTHR43356">
    <property type="entry name" value="PHOSPHATE ACETYLTRANSFERASE"/>
    <property type="match status" value="1"/>
</dbReference>
<evidence type="ECO:0000313" key="6">
    <source>
        <dbReference type="EMBL" id="MBA9005089.1"/>
    </source>
</evidence>
<feature type="domain" description="DRTGG" evidence="5">
    <location>
        <begin position="206"/>
        <end position="319"/>
    </location>
</feature>
<gene>
    <name evidence="6" type="ORF">HNR21_003971</name>
</gene>
<keyword evidence="2 6" id="KW-0012">Acyltransferase</keyword>
<comment type="function">
    <text evidence="3">Involved in acetate metabolism.</text>
</comment>
<dbReference type="InterPro" id="IPR050500">
    <property type="entry name" value="Phos_Acetyltrans/Butyryltrans"/>
</dbReference>
<dbReference type="InterPro" id="IPR010766">
    <property type="entry name" value="DRTGG"/>
</dbReference>
<dbReference type="Gene3D" id="3.40.50.10950">
    <property type="match status" value="1"/>
</dbReference>
<evidence type="ECO:0000313" key="7">
    <source>
        <dbReference type="Proteomes" id="UP000539313"/>
    </source>
</evidence>
<dbReference type="EC" id="2.3.1.8" evidence="6"/>
<dbReference type="Proteomes" id="UP000539313">
    <property type="component" value="Unassembled WGS sequence"/>
</dbReference>
<dbReference type="AlphaFoldDB" id="A0A7W3N070"/>
<keyword evidence="1 6" id="KW-0808">Transferase</keyword>
<dbReference type="InterPro" id="IPR028979">
    <property type="entry name" value="Ser_kin/Pase_Hpr-like_N_sf"/>
</dbReference>
<feature type="domain" description="Phosphate acetyl/butaryl transferase" evidence="4">
    <location>
        <begin position="365"/>
        <end position="662"/>
    </location>
</feature>
<protein>
    <submittedName>
        <fullName evidence="6">Phosphate acetyltransferase</fullName>
        <ecNumber evidence="6">2.3.1.8</ecNumber>
    </submittedName>
</protein>
<name>A0A7W3N070_9ACTN</name>
<sequence>MTCGVYVAAGDAASLKATIALGLTELLSRQVGSVGVFRPVVRRGARDDLVETLRGRFKLSCAYADCVGVTYDDLHADREAAVREIEDRYRRLAARCEAVVVVGTDHSDVGAPAPAGFDAAVSALLDVPVICVVNGLERTPQQTAAAVDLTVKETRGEGADPLAVVVTRVPPKRLEEVRAACARSDDLPVYALPEAARLDKPTISALMDACDGYLMLGEDHQLGREASGLMVGAMTLPNILNRLTDGVAVLIPSDRAAGLLPGLLTAHAAPTFPALSGIIMTGGMELPEAVARLLDGMSVRLPVIITEGDTFETATRLSAATGRRFTPDAHGKIETALGLFADHVDGPALAARLGVRRRAAVTPLMFEYELLERARADRRRIVLPEGDEPRVLHAADILLRRGVADLTLLGDEEAIRTEAAELGLDVSAARVVSPFDRELRERFAVEYARLRKHRGVTYRLARDLVTDVQYFGALMVHLGLADGMVSGAVHTTAHTVRPALEIVKTAPDAGIVSSVHLVCLPDRVLVYGDCLVVPSPDAQRLAAIALSAAGTARRFGIDPRIAILARPGGAGDGGERARAVEIVRAHAPDLVVEGPVAHDDVAAEATVYAVPDLDIGDALVQRRRAAGASVIGPVLQGLRRPVNALPPRATVQDIVNAVAITAIQAQPAPEVPGQPARPFS</sequence>